<accession>A0A166AJL5</accession>
<reference evidence="2 3" key="1">
    <citation type="journal article" date="2016" name="Mol. Biol. Evol.">
        <title>Comparative Genomics of Early-Diverging Mushroom-Forming Fungi Provides Insights into the Origins of Lignocellulose Decay Capabilities.</title>
        <authorList>
            <person name="Nagy L.G."/>
            <person name="Riley R."/>
            <person name="Tritt A."/>
            <person name="Adam C."/>
            <person name="Daum C."/>
            <person name="Floudas D."/>
            <person name="Sun H."/>
            <person name="Yadav J.S."/>
            <person name="Pangilinan J."/>
            <person name="Larsson K.H."/>
            <person name="Matsuura K."/>
            <person name="Barry K."/>
            <person name="Labutti K."/>
            <person name="Kuo R."/>
            <person name="Ohm R.A."/>
            <person name="Bhattacharya S.S."/>
            <person name="Shirouzu T."/>
            <person name="Yoshinaga Y."/>
            <person name="Martin F.M."/>
            <person name="Grigoriev I.V."/>
            <person name="Hibbett D.S."/>
        </authorList>
    </citation>
    <scope>NUCLEOTIDE SEQUENCE [LARGE SCALE GENOMIC DNA]</scope>
    <source>
        <strain evidence="2 3">CBS 109695</strain>
    </source>
</reference>
<keyword evidence="1" id="KW-0472">Membrane</keyword>
<name>A0A166AJL5_9AGAM</name>
<dbReference type="EMBL" id="KV417659">
    <property type="protein sequence ID" value="KZP11675.1"/>
    <property type="molecule type" value="Genomic_DNA"/>
</dbReference>
<dbReference type="Proteomes" id="UP000076532">
    <property type="component" value="Unassembled WGS sequence"/>
</dbReference>
<proteinExistence type="predicted"/>
<protein>
    <submittedName>
        <fullName evidence="2">Uncharacterized protein</fullName>
    </submittedName>
</protein>
<keyword evidence="1" id="KW-1133">Transmembrane helix</keyword>
<organism evidence="2 3">
    <name type="scientific">Athelia psychrophila</name>
    <dbReference type="NCBI Taxonomy" id="1759441"/>
    <lineage>
        <taxon>Eukaryota</taxon>
        <taxon>Fungi</taxon>
        <taxon>Dikarya</taxon>
        <taxon>Basidiomycota</taxon>
        <taxon>Agaricomycotina</taxon>
        <taxon>Agaricomycetes</taxon>
        <taxon>Agaricomycetidae</taxon>
        <taxon>Atheliales</taxon>
        <taxon>Atheliaceae</taxon>
        <taxon>Athelia</taxon>
    </lineage>
</organism>
<dbReference type="AlphaFoldDB" id="A0A166AJL5"/>
<evidence type="ECO:0000256" key="1">
    <source>
        <dbReference type="SAM" id="Phobius"/>
    </source>
</evidence>
<gene>
    <name evidence="2" type="ORF">FIBSPDRAFT_181162</name>
</gene>
<keyword evidence="1" id="KW-0812">Transmembrane</keyword>
<keyword evidence="3" id="KW-1185">Reference proteome</keyword>
<evidence type="ECO:0000313" key="2">
    <source>
        <dbReference type="EMBL" id="KZP11675.1"/>
    </source>
</evidence>
<sequence length="84" mass="9458">MYLPTYLPTYLTNARLFCVIALYCLYTTRSPRDSITYRHRQVDGRLAFRISVQPHLDPPAILLHLTPRIAISGSNCTAASSSCN</sequence>
<feature type="transmembrane region" description="Helical" evidence="1">
    <location>
        <begin position="6"/>
        <end position="26"/>
    </location>
</feature>
<evidence type="ECO:0000313" key="3">
    <source>
        <dbReference type="Proteomes" id="UP000076532"/>
    </source>
</evidence>